<gene>
    <name evidence="2" type="ORF">MYCIT1_LOCUS36968</name>
</gene>
<accession>A0AAD2HZ92</accession>
<reference evidence="2" key="1">
    <citation type="submission" date="2023-11" db="EMBL/GenBank/DDBJ databases">
        <authorList>
            <person name="De Vega J J."/>
            <person name="De Vega J J."/>
        </authorList>
    </citation>
    <scope>NUCLEOTIDE SEQUENCE</scope>
</reference>
<comment type="caution">
    <text evidence="2">The sequence shown here is derived from an EMBL/GenBank/DDBJ whole genome shotgun (WGS) entry which is preliminary data.</text>
</comment>
<sequence length="186" mass="20053">RVPFPELYKQNDTAWAEIAEVRTMEHGPDIVATRVTLPGDVLSATSPPRRVEDAVCQPLGNTDHVARGQSKTGIRRDIHEEEDEDEPLTDDELLSEDTTEKGDQPEPTVATCVAPMGAELCAAAPARGVLAAETLERPHTDQTPEGVTPEVPIPQNTHAREKETRSVEELPTAVRVAAPGDALSAI</sequence>
<feature type="region of interest" description="Disordered" evidence="1">
    <location>
        <begin position="134"/>
        <end position="168"/>
    </location>
</feature>
<dbReference type="EMBL" id="CAVNYO010000478">
    <property type="protein sequence ID" value="CAK5284011.1"/>
    <property type="molecule type" value="Genomic_DNA"/>
</dbReference>
<feature type="compositionally biased region" description="Basic and acidic residues" evidence="1">
    <location>
        <begin position="158"/>
        <end position="168"/>
    </location>
</feature>
<feature type="region of interest" description="Disordered" evidence="1">
    <location>
        <begin position="61"/>
        <end position="109"/>
    </location>
</feature>
<dbReference type="AlphaFoldDB" id="A0AAD2HZ92"/>
<proteinExistence type="predicted"/>
<dbReference type="Proteomes" id="UP001295794">
    <property type="component" value="Unassembled WGS sequence"/>
</dbReference>
<feature type="non-terminal residue" evidence="2">
    <location>
        <position position="186"/>
    </location>
</feature>
<organism evidence="2 3">
    <name type="scientific">Mycena citricolor</name>
    <dbReference type="NCBI Taxonomy" id="2018698"/>
    <lineage>
        <taxon>Eukaryota</taxon>
        <taxon>Fungi</taxon>
        <taxon>Dikarya</taxon>
        <taxon>Basidiomycota</taxon>
        <taxon>Agaricomycotina</taxon>
        <taxon>Agaricomycetes</taxon>
        <taxon>Agaricomycetidae</taxon>
        <taxon>Agaricales</taxon>
        <taxon>Marasmiineae</taxon>
        <taxon>Mycenaceae</taxon>
        <taxon>Mycena</taxon>
    </lineage>
</organism>
<feature type="compositionally biased region" description="Acidic residues" evidence="1">
    <location>
        <begin position="80"/>
        <end position="97"/>
    </location>
</feature>
<evidence type="ECO:0000313" key="2">
    <source>
        <dbReference type="EMBL" id="CAK5284011.1"/>
    </source>
</evidence>
<evidence type="ECO:0000313" key="3">
    <source>
        <dbReference type="Proteomes" id="UP001295794"/>
    </source>
</evidence>
<name>A0AAD2HZ92_9AGAR</name>
<feature type="non-terminal residue" evidence="2">
    <location>
        <position position="1"/>
    </location>
</feature>
<evidence type="ECO:0000256" key="1">
    <source>
        <dbReference type="SAM" id="MobiDB-lite"/>
    </source>
</evidence>
<keyword evidence="3" id="KW-1185">Reference proteome</keyword>
<protein>
    <submittedName>
        <fullName evidence="2">Uncharacterized protein</fullName>
    </submittedName>
</protein>